<gene>
    <name evidence="5" type="ORF">ACFPFM_20375</name>
</gene>
<dbReference type="InterPro" id="IPR025141">
    <property type="entry name" value="DUF4082"/>
</dbReference>
<evidence type="ECO:0000313" key="5">
    <source>
        <dbReference type="EMBL" id="MFC5056101.1"/>
    </source>
</evidence>
<dbReference type="EMBL" id="JBHSJB010000018">
    <property type="protein sequence ID" value="MFC5056101.1"/>
    <property type="molecule type" value="Genomic_DNA"/>
</dbReference>
<sequence>MKLLRLFVVLVSTAGLVVAVNGVVPRFAAAAPCDAPVVNRVACENTRPGTDDWQVVYRDPSIVGYSTDISAAPGGRVDFKVLTGASSYRLDVHRLGYYAGKGARLVGSVSRNSAQQQPACLRQAVTALIDCGNWDVSLSWDVPADAVSGVYYARMRRDDTGAENEIAFVVRDDSSTSKVLFQTSDATWVAYNRYGGNSLYFGDGPGAGGQAYEVSYNRPYTGGDGEENFIFNAEYPMLRFLERNGYDVSYTTDVDSARRGHLIRNHRVFMAVGHDEYWSDEQRANVEAARDAGVHLAFLTANEVFWKTRWEPSIDGSGTNWRTVACFKETKNGQDDGSDDWTGTWRDPRHSPPQDGGRPENALLGNIFTVNGRREDSLRVPAAYGRMRLWRHTSLQSMAAGATYTFRPGTLGYEWNTVPDNGRQPPGVARMSRTTVQLNGPYVLKNWGDAYGSGTETHAITYYRHPSGSLVFGAGTVQWSWGLDDEHAYRTTTPTSDSRMQQATVNFLADMGVSATTLQPDLVQATATADAQPPVVAFTTAPARAEVGAQYAFSGTVSDAAGQVSGVEVSTDGGARWRPANWQAGQGTWSHAYTPTASGQAQLRVRAVDDSLNLSTPVATSVAVEPRSCPCGLWTTADTPANPDNADGTPLELGVKWRAPSAGEVRGVRFYKGAGNTGTHTGSLWSASGQRLATGTFTGETASGWQSLTFAAPVAVAADTTYVVSYYSPGGRYAMNAEYFSRESRHLEPLTGLRSGVDGPNGTYRLGAGFPDRSHADSNYWVDVRWSPAP</sequence>
<evidence type="ECO:0000259" key="3">
    <source>
        <dbReference type="Pfam" id="PF13313"/>
    </source>
</evidence>
<dbReference type="Pfam" id="PF13313">
    <property type="entry name" value="DUF4082"/>
    <property type="match status" value="1"/>
</dbReference>
<feature type="domain" description="N,N-dimethylformamidase beta subunit-like C-terminal" evidence="4">
    <location>
        <begin position="90"/>
        <end position="487"/>
    </location>
</feature>
<comment type="caution">
    <text evidence="5">The sequence shown here is derived from an EMBL/GenBank/DDBJ whole genome shotgun (WGS) entry which is preliminary data.</text>
</comment>
<dbReference type="RefSeq" id="WP_344039600.1">
    <property type="nucleotide sequence ID" value="NZ_BAAAKE010000017.1"/>
</dbReference>
<evidence type="ECO:0000256" key="2">
    <source>
        <dbReference type="SAM" id="SignalP"/>
    </source>
</evidence>
<dbReference type="Proteomes" id="UP001595833">
    <property type="component" value="Unassembled WGS sequence"/>
</dbReference>
<accession>A0ABV9Y0M3</accession>
<reference evidence="6" key="1">
    <citation type="journal article" date="2019" name="Int. J. Syst. Evol. Microbiol.">
        <title>The Global Catalogue of Microorganisms (GCM) 10K type strain sequencing project: providing services to taxonomists for standard genome sequencing and annotation.</title>
        <authorList>
            <consortium name="The Broad Institute Genomics Platform"/>
            <consortium name="The Broad Institute Genome Sequencing Center for Infectious Disease"/>
            <person name="Wu L."/>
            <person name="Ma J."/>
        </authorList>
    </citation>
    <scope>NUCLEOTIDE SEQUENCE [LARGE SCALE GENOMIC DNA]</scope>
    <source>
        <strain evidence="6">KCTC 12848</strain>
    </source>
</reference>
<dbReference type="InterPro" id="IPR014756">
    <property type="entry name" value="Ig_E-set"/>
</dbReference>
<dbReference type="SUPFAM" id="SSF81296">
    <property type="entry name" value="E set domains"/>
    <property type="match status" value="1"/>
</dbReference>
<organism evidence="5 6">
    <name type="scientific">Saccharothrix xinjiangensis</name>
    <dbReference type="NCBI Taxonomy" id="204798"/>
    <lineage>
        <taxon>Bacteria</taxon>
        <taxon>Bacillati</taxon>
        <taxon>Actinomycetota</taxon>
        <taxon>Actinomycetes</taxon>
        <taxon>Pseudonocardiales</taxon>
        <taxon>Pseudonocardiaceae</taxon>
        <taxon>Saccharothrix</taxon>
    </lineage>
</organism>
<feature type="region of interest" description="Disordered" evidence="1">
    <location>
        <begin position="329"/>
        <end position="361"/>
    </location>
</feature>
<evidence type="ECO:0000256" key="1">
    <source>
        <dbReference type="SAM" id="MobiDB-lite"/>
    </source>
</evidence>
<feature type="chain" id="PRO_5046438850" evidence="2">
    <location>
        <begin position="31"/>
        <end position="790"/>
    </location>
</feature>
<name>A0ABV9Y0M3_9PSEU</name>
<evidence type="ECO:0000313" key="6">
    <source>
        <dbReference type="Proteomes" id="UP001595833"/>
    </source>
</evidence>
<keyword evidence="6" id="KW-1185">Reference proteome</keyword>
<dbReference type="Gene3D" id="2.60.40.650">
    <property type="match status" value="1"/>
</dbReference>
<dbReference type="Pfam" id="PF20254">
    <property type="entry name" value="DMFA2_C"/>
    <property type="match status" value="1"/>
</dbReference>
<dbReference type="InterPro" id="IPR046540">
    <property type="entry name" value="DMFA2_C"/>
</dbReference>
<proteinExistence type="predicted"/>
<keyword evidence="2" id="KW-0732">Signal</keyword>
<evidence type="ECO:0000259" key="4">
    <source>
        <dbReference type="Pfam" id="PF20254"/>
    </source>
</evidence>
<feature type="signal peptide" evidence="2">
    <location>
        <begin position="1"/>
        <end position="30"/>
    </location>
</feature>
<protein>
    <submittedName>
        <fullName evidence="5">N,N-dimethylformamidase beta subunit family domain-containing protein</fullName>
    </submittedName>
</protein>
<feature type="domain" description="DUF4082" evidence="3">
    <location>
        <begin position="638"/>
        <end position="782"/>
    </location>
</feature>